<keyword evidence="2" id="KW-0812">Transmembrane</keyword>
<dbReference type="AlphaFoldDB" id="A0A8S4RZY1"/>
<dbReference type="OrthoDB" id="30289at2759"/>
<gene>
    <name evidence="4" type="primary">jg11715</name>
    <name evidence="4" type="ORF">PAEG_LOCUS20527</name>
</gene>
<dbReference type="PROSITE" id="PS50904">
    <property type="entry name" value="PRELI_MSF1"/>
    <property type="match status" value="1"/>
</dbReference>
<feature type="transmembrane region" description="Helical" evidence="2">
    <location>
        <begin position="359"/>
        <end position="381"/>
    </location>
</feature>
<keyword evidence="2" id="KW-0472">Membrane</keyword>
<dbReference type="PANTHER" id="PTHR11158">
    <property type="entry name" value="MSF1/PX19 RELATED"/>
    <property type="match status" value="1"/>
</dbReference>
<dbReference type="Pfam" id="PF04707">
    <property type="entry name" value="PRELI"/>
    <property type="match status" value="1"/>
</dbReference>
<evidence type="ECO:0000313" key="5">
    <source>
        <dbReference type="Proteomes" id="UP000838756"/>
    </source>
</evidence>
<evidence type="ECO:0000256" key="2">
    <source>
        <dbReference type="SAM" id="Phobius"/>
    </source>
</evidence>
<keyword evidence="5" id="KW-1185">Reference proteome</keyword>
<evidence type="ECO:0000259" key="3">
    <source>
        <dbReference type="PROSITE" id="PS50904"/>
    </source>
</evidence>
<feature type="compositionally biased region" description="Basic and acidic residues" evidence="1">
    <location>
        <begin position="195"/>
        <end position="211"/>
    </location>
</feature>
<comment type="caution">
    <text evidence="4">The sequence shown here is derived from an EMBL/GenBank/DDBJ whole genome shotgun (WGS) entry which is preliminary data.</text>
</comment>
<organism evidence="4 5">
    <name type="scientific">Pararge aegeria aegeria</name>
    <dbReference type="NCBI Taxonomy" id="348720"/>
    <lineage>
        <taxon>Eukaryota</taxon>
        <taxon>Metazoa</taxon>
        <taxon>Ecdysozoa</taxon>
        <taxon>Arthropoda</taxon>
        <taxon>Hexapoda</taxon>
        <taxon>Insecta</taxon>
        <taxon>Pterygota</taxon>
        <taxon>Neoptera</taxon>
        <taxon>Endopterygota</taxon>
        <taxon>Lepidoptera</taxon>
        <taxon>Glossata</taxon>
        <taxon>Ditrysia</taxon>
        <taxon>Papilionoidea</taxon>
        <taxon>Nymphalidae</taxon>
        <taxon>Satyrinae</taxon>
        <taxon>Satyrini</taxon>
        <taxon>Parargina</taxon>
        <taxon>Pararge</taxon>
    </lineage>
</organism>
<name>A0A8S4RZY1_9NEOP</name>
<dbReference type="EMBL" id="CAKXAJ010025836">
    <property type="protein sequence ID" value="CAH2244600.1"/>
    <property type="molecule type" value="Genomic_DNA"/>
</dbReference>
<dbReference type="Proteomes" id="UP000838756">
    <property type="component" value="Unassembled WGS sequence"/>
</dbReference>
<sequence>MIGVDYVYFIQKNHLDLKNRLLEIEATNETFAARVGVVEKCKYYVHPENPEWTCFEQSALLDVKNFFGLENTVEKIAMKQYAANIAKGKELIEVFMKEVNAGGVTDLRPWKASDPAHNRELRRVVSRGTEPLSPRPIAEAKRLSIAGPSHTVTQANLGINWTRQSDTQDISKHVPDSRSNISDQKSSQKLLRSRSKSDVNTKEPEQNKSDAMRGQNLHIPRSKQKYENNSLSIDSKRSSILRTLSLSRTKSKQNVEESLSSEAKERLLSNLNLNKEKQKIEDLSCTSSEETEKKLADCLSLSRRNNAIKDSDKDQLLLGKTSLNIKDTDSGKNWSTSYVCDPPDAQNAIVGYITRWDNLVIVLLCAMFVLLTLSSPLSFFFGRRLDRSS</sequence>
<dbReference type="InterPro" id="IPR037365">
    <property type="entry name" value="Slowmo/Ups"/>
</dbReference>
<dbReference type="GO" id="GO:0005758">
    <property type="term" value="C:mitochondrial intermembrane space"/>
    <property type="evidence" value="ECO:0007669"/>
    <property type="project" value="InterPro"/>
</dbReference>
<evidence type="ECO:0000313" key="4">
    <source>
        <dbReference type="EMBL" id="CAH2244600.1"/>
    </source>
</evidence>
<feature type="domain" description="PRELI/MSF1" evidence="3">
    <location>
        <begin position="1"/>
        <end position="104"/>
    </location>
</feature>
<proteinExistence type="predicted"/>
<dbReference type="InterPro" id="IPR006797">
    <property type="entry name" value="PRELI/MSF1_dom"/>
</dbReference>
<protein>
    <submittedName>
        <fullName evidence="4">Jg11715 protein</fullName>
    </submittedName>
</protein>
<accession>A0A8S4RZY1</accession>
<feature type="region of interest" description="Disordered" evidence="1">
    <location>
        <begin position="165"/>
        <end position="231"/>
    </location>
</feature>
<keyword evidence="2" id="KW-1133">Transmembrane helix</keyword>
<evidence type="ECO:0000256" key="1">
    <source>
        <dbReference type="SAM" id="MobiDB-lite"/>
    </source>
</evidence>
<reference evidence="4" key="1">
    <citation type="submission" date="2022-03" db="EMBL/GenBank/DDBJ databases">
        <authorList>
            <person name="Lindestad O."/>
        </authorList>
    </citation>
    <scope>NUCLEOTIDE SEQUENCE</scope>
</reference>